<accession>A0AA88YSX0</accession>
<organism evidence="1 2">
    <name type="scientific">Pinctada imbricata</name>
    <name type="common">Atlantic pearl-oyster</name>
    <name type="synonym">Pinctada martensii</name>
    <dbReference type="NCBI Taxonomy" id="66713"/>
    <lineage>
        <taxon>Eukaryota</taxon>
        <taxon>Metazoa</taxon>
        <taxon>Spiralia</taxon>
        <taxon>Lophotrochozoa</taxon>
        <taxon>Mollusca</taxon>
        <taxon>Bivalvia</taxon>
        <taxon>Autobranchia</taxon>
        <taxon>Pteriomorphia</taxon>
        <taxon>Pterioida</taxon>
        <taxon>Pterioidea</taxon>
        <taxon>Pteriidae</taxon>
        <taxon>Pinctada</taxon>
    </lineage>
</organism>
<sequence>MPACYPFMKSIIKTFSISPGHYAFNADDLFQGDVPNSLVIGCVASSAFNGSYDKNPLNFYHYNCTFVNFMVDGQTIPSRPLQPDYENENYLEAFQTLFADREKSLNISRSSYPKGYCLYVIKTREANDTSTLKKGHTRLELKFAHALPGSVTLVMYAKFPSLLQIDQARNVFT</sequence>
<keyword evidence="2" id="KW-1185">Reference proteome</keyword>
<proteinExistence type="predicted"/>
<protein>
    <submittedName>
        <fullName evidence="1">Uncharacterized protein</fullName>
    </submittedName>
</protein>
<evidence type="ECO:0000313" key="2">
    <source>
        <dbReference type="Proteomes" id="UP001186944"/>
    </source>
</evidence>
<dbReference type="EMBL" id="VSWD01000002">
    <property type="protein sequence ID" value="KAK3107877.1"/>
    <property type="molecule type" value="Genomic_DNA"/>
</dbReference>
<dbReference type="AlphaFoldDB" id="A0AA88YSX0"/>
<name>A0AA88YSX0_PINIB</name>
<dbReference type="Proteomes" id="UP001186944">
    <property type="component" value="Unassembled WGS sequence"/>
</dbReference>
<evidence type="ECO:0000313" key="1">
    <source>
        <dbReference type="EMBL" id="KAK3107877.1"/>
    </source>
</evidence>
<gene>
    <name evidence="1" type="ORF">FSP39_024278</name>
</gene>
<reference evidence="1" key="1">
    <citation type="submission" date="2019-08" db="EMBL/GenBank/DDBJ databases">
        <title>The improved chromosome-level genome for the pearl oyster Pinctada fucata martensii using PacBio sequencing and Hi-C.</title>
        <authorList>
            <person name="Zheng Z."/>
        </authorList>
    </citation>
    <scope>NUCLEOTIDE SEQUENCE</scope>
    <source>
        <strain evidence="1">ZZ-2019</strain>
        <tissue evidence="1">Adductor muscle</tissue>
    </source>
</reference>
<comment type="caution">
    <text evidence="1">The sequence shown here is derived from an EMBL/GenBank/DDBJ whole genome shotgun (WGS) entry which is preliminary data.</text>
</comment>